<dbReference type="InterPro" id="IPR035968">
    <property type="entry name" value="ATP_synth_F1_ATPase_gsu"/>
</dbReference>
<evidence type="ECO:0000256" key="7">
    <source>
        <dbReference type="ARBA" id="ARBA00023136"/>
    </source>
</evidence>
<organism evidence="10 11">
    <name type="scientific">Candidatus Merdicola faecigallinarum</name>
    <dbReference type="NCBI Taxonomy" id="2840862"/>
    <lineage>
        <taxon>Bacteria</taxon>
        <taxon>Bacillati</taxon>
        <taxon>Bacillota</taxon>
        <taxon>Clostridia</taxon>
        <taxon>Candidatus Merdicola</taxon>
    </lineage>
</organism>
<dbReference type="GO" id="GO:0046933">
    <property type="term" value="F:proton-transporting ATP synthase activity, rotational mechanism"/>
    <property type="evidence" value="ECO:0007669"/>
    <property type="project" value="InterPro"/>
</dbReference>
<accession>A0A9D1M1N4</accession>
<evidence type="ECO:0000256" key="1">
    <source>
        <dbReference type="ARBA" id="ARBA00003456"/>
    </source>
</evidence>
<keyword evidence="4" id="KW-0813">Transport</keyword>
<dbReference type="InterPro" id="IPR000131">
    <property type="entry name" value="ATP_synth_F1_gsu"/>
</dbReference>
<comment type="function">
    <text evidence="1">Produces ATP from ADP in the presence of a proton gradient across the membrane. The gamma chain is believed to be important in regulating ATPase activity and the flow of protons through the CF(0) complex.</text>
</comment>
<dbReference type="AlphaFoldDB" id="A0A9D1M1N4"/>
<evidence type="ECO:0000256" key="2">
    <source>
        <dbReference type="ARBA" id="ARBA00004170"/>
    </source>
</evidence>
<dbReference type="Gene3D" id="3.40.1380.10">
    <property type="match status" value="1"/>
</dbReference>
<name>A0A9D1M1N4_9FIRM</name>
<evidence type="ECO:0000256" key="4">
    <source>
        <dbReference type="ARBA" id="ARBA00022448"/>
    </source>
</evidence>
<keyword evidence="7" id="KW-0472">Membrane</keyword>
<dbReference type="SUPFAM" id="SSF52943">
    <property type="entry name" value="ATP synthase (F1-ATPase), gamma subunit"/>
    <property type="match status" value="1"/>
</dbReference>
<keyword evidence="9" id="KW-0066">ATP synthesis</keyword>
<reference evidence="10" key="2">
    <citation type="journal article" date="2021" name="PeerJ">
        <title>Extensive microbial diversity within the chicken gut microbiome revealed by metagenomics and culture.</title>
        <authorList>
            <person name="Gilroy R."/>
            <person name="Ravi A."/>
            <person name="Getino M."/>
            <person name="Pursley I."/>
            <person name="Horton D.L."/>
            <person name="Alikhan N.F."/>
            <person name="Baker D."/>
            <person name="Gharbi K."/>
            <person name="Hall N."/>
            <person name="Watson M."/>
            <person name="Adriaenssens E.M."/>
            <person name="Foster-Nyarko E."/>
            <person name="Jarju S."/>
            <person name="Secka A."/>
            <person name="Antonio M."/>
            <person name="Oren A."/>
            <person name="Chaudhuri R.R."/>
            <person name="La Ragione R."/>
            <person name="Hildebrand F."/>
            <person name="Pallen M.J."/>
        </authorList>
    </citation>
    <scope>NUCLEOTIDE SEQUENCE</scope>
    <source>
        <strain evidence="10">CHK195-15760</strain>
    </source>
</reference>
<evidence type="ECO:0000256" key="3">
    <source>
        <dbReference type="ARBA" id="ARBA00007681"/>
    </source>
</evidence>
<comment type="subcellular location">
    <subcellularLocation>
        <location evidence="2">Membrane</location>
        <topology evidence="2">Peripheral membrane protein</topology>
    </subcellularLocation>
</comment>
<reference evidence="10" key="1">
    <citation type="submission" date="2020-10" db="EMBL/GenBank/DDBJ databases">
        <authorList>
            <person name="Gilroy R."/>
        </authorList>
    </citation>
    <scope>NUCLEOTIDE SEQUENCE</scope>
    <source>
        <strain evidence="10">CHK195-15760</strain>
    </source>
</reference>
<keyword evidence="8" id="KW-0139">CF(1)</keyword>
<dbReference type="EMBL" id="DVNH01000040">
    <property type="protein sequence ID" value="HIU52020.1"/>
    <property type="molecule type" value="Genomic_DNA"/>
</dbReference>
<evidence type="ECO:0000256" key="5">
    <source>
        <dbReference type="ARBA" id="ARBA00022781"/>
    </source>
</evidence>
<evidence type="ECO:0000313" key="11">
    <source>
        <dbReference type="Proteomes" id="UP000824093"/>
    </source>
</evidence>
<protein>
    <submittedName>
        <fullName evidence="10">F0F1 ATP synthase subunit gamma</fullName>
    </submittedName>
</protein>
<evidence type="ECO:0000313" key="10">
    <source>
        <dbReference type="EMBL" id="HIU52020.1"/>
    </source>
</evidence>
<sequence>MRIKNVVKVMNFHSLLRVDSARRIAERYFGYEKEITDFADNILNNRNLILDKKVIKLNKKDKPLNVYIGNDLGFCGNFNTNVNDLARKDDGIDKIIIGKKIIQGKENVLLSMTKEEYPDYVPQIEAILYDAIQEAKYSEVNLIYNHYYNISHIELVKKKILPIDQLKEKEKKEEKHHIEDFVIEGDINSILRNIIVLYLSYEIKIATENSFASENIMRQTITKESLKKLDEIEAENVRKERKIRNNKNFKKVIENFTNLTFKDEE</sequence>
<evidence type="ECO:0000256" key="8">
    <source>
        <dbReference type="ARBA" id="ARBA00023196"/>
    </source>
</evidence>
<keyword evidence="5" id="KW-0375">Hydrogen ion transport</keyword>
<gene>
    <name evidence="10" type="ORF">IAB70_05320</name>
</gene>
<dbReference type="GO" id="GO:0045259">
    <property type="term" value="C:proton-transporting ATP synthase complex"/>
    <property type="evidence" value="ECO:0007669"/>
    <property type="project" value="UniProtKB-KW"/>
</dbReference>
<proteinExistence type="inferred from homology"/>
<keyword evidence="6" id="KW-0406">Ion transport</keyword>
<comment type="caution">
    <text evidence="10">The sequence shown here is derived from an EMBL/GenBank/DDBJ whole genome shotgun (WGS) entry which is preliminary data.</text>
</comment>
<dbReference type="Pfam" id="PF00231">
    <property type="entry name" value="ATP-synt"/>
    <property type="match status" value="1"/>
</dbReference>
<comment type="similarity">
    <text evidence="3">Belongs to the ATPase gamma chain family.</text>
</comment>
<evidence type="ECO:0000256" key="6">
    <source>
        <dbReference type="ARBA" id="ARBA00023065"/>
    </source>
</evidence>
<dbReference type="Proteomes" id="UP000824093">
    <property type="component" value="Unassembled WGS sequence"/>
</dbReference>
<evidence type="ECO:0000256" key="9">
    <source>
        <dbReference type="ARBA" id="ARBA00023310"/>
    </source>
</evidence>